<feature type="domain" description="Rho-GAP" evidence="4">
    <location>
        <begin position="870"/>
        <end position="1070"/>
    </location>
</feature>
<dbReference type="SUPFAM" id="SSF48350">
    <property type="entry name" value="GTPase activation domain, GAP"/>
    <property type="match status" value="1"/>
</dbReference>
<sequence>MMVQRLAAVVDMSPLGEAELPAFRHPRNDGTKSWARRIPRWPRVNALQANVLASLTLFAALSWYFFVPSTLYLYLVVVLFTCPVLLVCRYLRLSSHAVPSHYFLVSGLVVLFVALCVVRGWSPTQSVPAEWLKPSGDTYYIASLLYNSERILPHYSDALLRLTDELGHDAVFVSIFENDSQDRTPALLDDLRTKLRERGVRFNITATALPADVLRAERIERLSYMRNRAMAPLHEEMRSGLGGHAFSKVIWINDILFEPAAVHTLLHTANGQFDQVCALDYFWLGFYDTWVLRDTQGHTVRPLHPYFRMKQDRDDVQAQRPFPVNACWNGLTVFDARWFTDGPRAPARANAEGPVVATLPAPLERFDGYDVTATLPLRFRPCSQCYSSESLLTSLDMHRLAHPRRPRIYVHPGAKVMYDYPTYYLYQHVLKWYVVQPWSYIWETWMERRLFSWIANLGLRPDPCDSLFQHMWSHEPAPRPTADAKGSSLQAGHTSESNTGVSAAGAGPKTDSIKSTAVDEASMRALTSMDCGLSLMDERIKQSIDSAREAMTFLKKRAALEEEYGHGIKKLTRASLSDYTSNENRAGTYGTSWSNMLKNQDSVSENHFRFATKLTAISDDIAMLVRDAEQARRQHRDLGSRYEKTLLDAEANVDKARARFDTAAEELERVLLVKQGDSARAADMSLGTLGSKRSLPMPFAKGGLFKNKNPQQILRHEEEFRLKKNNAHETLRGESQSTENVRQEYFQQQLPQILRAFKETLDELDTGLQFQLMRYAFLYESIVLSDGLLVNPLGNKSSLPGLRDSVVSINNAADFKDFMQSYELARRGKDVRGPHRHNPYDEAVLGQILHQSTLTGRSDDPANSRAVFGVDLETQLLRDGVEVPPVLEICADAIERIGIQNMGIYRLSGTTSRVQKLKAKFDHDWSTVDLLSDEAIQDINIVAGCLKLWFRELPEPLFTYQLYPAFIEASKIENEYLRQVRLHEQVNELPDANYATLRFLMAHLDRVRAHESANQMTAHNLAIVFGPTLLRSPNEAQVAGASGGNPAYLQEMTYQCIAVETILDKYRDIFVEGDEE</sequence>
<evidence type="ECO:0000256" key="2">
    <source>
        <dbReference type="SAM" id="MobiDB-lite"/>
    </source>
</evidence>
<dbReference type="PROSITE" id="PS50238">
    <property type="entry name" value="RHOGAP"/>
    <property type="match status" value="1"/>
</dbReference>
<keyword evidence="7" id="KW-1185">Reference proteome</keyword>
<dbReference type="InterPro" id="IPR031160">
    <property type="entry name" value="F_BAR_dom"/>
</dbReference>
<keyword evidence="3" id="KW-0472">Membrane</keyword>
<dbReference type="InterPro" id="IPR000198">
    <property type="entry name" value="RhoGAP_dom"/>
</dbReference>
<gene>
    <name evidence="6" type="primary">RGD1</name>
    <name evidence="6" type="ORF">MCAP1_002519</name>
</gene>
<dbReference type="Gene3D" id="1.10.555.10">
    <property type="entry name" value="Rho GTPase activation protein"/>
    <property type="match status" value="1"/>
</dbReference>
<evidence type="ECO:0000259" key="4">
    <source>
        <dbReference type="PROSITE" id="PS50238"/>
    </source>
</evidence>
<keyword evidence="3" id="KW-1133">Transmembrane helix</keyword>
<feature type="domain" description="F-BAR" evidence="5">
    <location>
        <begin position="519"/>
        <end position="814"/>
    </location>
</feature>
<dbReference type="InterPro" id="IPR008936">
    <property type="entry name" value="Rho_GTPase_activation_prot"/>
</dbReference>
<feature type="compositionally biased region" description="Polar residues" evidence="2">
    <location>
        <begin position="487"/>
        <end position="501"/>
    </location>
</feature>
<dbReference type="Pfam" id="PF00620">
    <property type="entry name" value="RhoGAP"/>
    <property type="match status" value="1"/>
</dbReference>
<dbReference type="Pfam" id="PF11735">
    <property type="entry name" value="CAP59_mtransfer"/>
    <property type="match status" value="1"/>
</dbReference>
<protein>
    <submittedName>
        <fullName evidence="6">Rho GTPase-activating protein</fullName>
    </submittedName>
</protein>
<feature type="region of interest" description="Disordered" evidence="2">
    <location>
        <begin position="477"/>
        <end position="514"/>
    </location>
</feature>
<dbReference type="InterPro" id="IPR027267">
    <property type="entry name" value="AH/BAR_dom_sf"/>
</dbReference>
<evidence type="ECO:0000256" key="1">
    <source>
        <dbReference type="PROSITE-ProRule" id="PRU01077"/>
    </source>
</evidence>
<evidence type="ECO:0000313" key="7">
    <source>
        <dbReference type="Proteomes" id="UP001220961"/>
    </source>
</evidence>
<evidence type="ECO:0000259" key="5">
    <source>
        <dbReference type="PROSITE" id="PS51741"/>
    </source>
</evidence>
<keyword evidence="3" id="KW-0812">Transmembrane</keyword>
<feature type="transmembrane region" description="Helical" evidence="3">
    <location>
        <begin position="72"/>
        <end position="91"/>
    </location>
</feature>
<dbReference type="AlphaFoldDB" id="A0AAF0J0R2"/>
<dbReference type="Pfam" id="PF00611">
    <property type="entry name" value="FCH"/>
    <property type="match status" value="1"/>
</dbReference>
<accession>A0AAF0J0R2</accession>
<dbReference type="SMART" id="SM00055">
    <property type="entry name" value="FCH"/>
    <property type="match status" value="1"/>
</dbReference>
<dbReference type="SUPFAM" id="SSF103657">
    <property type="entry name" value="BAR/IMD domain-like"/>
    <property type="match status" value="1"/>
</dbReference>
<dbReference type="InterPro" id="IPR021047">
    <property type="entry name" value="Mannosyltransferase_CMT1"/>
</dbReference>
<dbReference type="EMBL" id="CP119912">
    <property type="protein sequence ID" value="WFD20275.1"/>
    <property type="molecule type" value="Genomic_DNA"/>
</dbReference>
<dbReference type="SMART" id="SM00324">
    <property type="entry name" value="RhoGAP"/>
    <property type="match status" value="1"/>
</dbReference>
<feature type="transmembrane region" description="Helical" evidence="3">
    <location>
        <begin position="103"/>
        <end position="122"/>
    </location>
</feature>
<dbReference type="Proteomes" id="UP001220961">
    <property type="component" value="Chromosome 5"/>
</dbReference>
<name>A0AAF0J0R2_9BASI</name>
<organism evidence="6 7">
    <name type="scientific">Malassezia caprae</name>
    <dbReference type="NCBI Taxonomy" id="1381934"/>
    <lineage>
        <taxon>Eukaryota</taxon>
        <taxon>Fungi</taxon>
        <taxon>Dikarya</taxon>
        <taxon>Basidiomycota</taxon>
        <taxon>Ustilaginomycotina</taxon>
        <taxon>Malasseziomycetes</taxon>
        <taxon>Malasseziales</taxon>
        <taxon>Malasseziaceae</taxon>
        <taxon>Malassezia</taxon>
    </lineage>
</organism>
<dbReference type="PROSITE" id="PS51741">
    <property type="entry name" value="F_BAR"/>
    <property type="match status" value="1"/>
</dbReference>
<dbReference type="GO" id="GO:0007165">
    <property type="term" value="P:signal transduction"/>
    <property type="evidence" value="ECO:0007669"/>
    <property type="project" value="InterPro"/>
</dbReference>
<dbReference type="InterPro" id="IPR001060">
    <property type="entry name" value="FCH_dom"/>
</dbReference>
<reference evidence="6" key="1">
    <citation type="submission" date="2023-03" db="EMBL/GenBank/DDBJ databases">
        <title>Mating type loci evolution in Malassezia.</title>
        <authorList>
            <person name="Coelho M.A."/>
        </authorList>
    </citation>
    <scope>NUCLEOTIDE SEQUENCE</scope>
    <source>
        <strain evidence="6">CBS 10434</strain>
    </source>
</reference>
<dbReference type="Gene3D" id="1.20.1270.60">
    <property type="entry name" value="Arfaptin homology (AH) domain/BAR domain"/>
    <property type="match status" value="1"/>
</dbReference>
<dbReference type="PANTHER" id="PTHR34144">
    <property type="entry name" value="CHROMOSOME 8, WHOLE GENOME SHOTGUN SEQUENCE"/>
    <property type="match status" value="1"/>
</dbReference>
<proteinExistence type="predicted"/>
<evidence type="ECO:0000256" key="3">
    <source>
        <dbReference type="SAM" id="Phobius"/>
    </source>
</evidence>
<dbReference type="PANTHER" id="PTHR34144:SF7">
    <property type="entry name" value="EXPORT PROTEIN (CAP59), PUTATIVE (AFU_ORTHOLOGUE AFUA_7G05020)-RELATED"/>
    <property type="match status" value="1"/>
</dbReference>
<feature type="transmembrane region" description="Helical" evidence="3">
    <location>
        <begin position="46"/>
        <end position="66"/>
    </location>
</feature>
<evidence type="ECO:0000313" key="6">
    <source>
        <dbReference type="EMBL" id="WFD20275.1"/>
    </source>
</evidence>
<keyword evidence="1" id="KW-0175">Coiled coil</keyword>